<dbReference type="InterPro" id="IPR051806">
    <property type="entry name" value="HAD-like_SPP"/>
</dbReference>
<accession>A0A7R7DQK9</accession>
<sequence>MGPVELIADALLFDLDGTLVDSTPAVIRSWTAWAAERGITETQFAAIETHGRTSRSIVADLVPADQVDAADARIQQLELADLSGVTALPGAAELLTRLDPARWAVVTSGVRRLAAARLTAAGLPTPRVLVSADDVRRGKPDPEPYLAGAAALGIAPQRCVVVEDAPAGLTAARAAGMATVAVTGTHRPEELKADLVLPGLGQLSVTGSDRFVLTAA</sequence>
<dbReference type="PANTHER" id="PTHR43481">
    <property type="entry name" value="FRUCTOSE-1-PHOSPHATE PHOSPHATASE"/>
    <property type="match status" value="1"/>
</dbReference>
<dbReference type="NCBIfam" id="TIGR01509">
    <property type="entry name" value="HAD-SF-IA-v3"/>
    <property type="match status" value="1"/>
</dbReference>
<dbReference type="InterPro" id="IPR023214">
    <property type="entry name" value="HAD_sf"/>
</dbReference>
<dbReference type="EMBL" id="AP023355">
    <property type="protein sequence ID" value="BCJ35984.1"/>
    <property type="molecule type" value="Genomic_DNA"/>
</dbReference>
<name>A0A7R7DQK9_9ACTN</name>
<organism evidence="1 2">
    <name type="scientific">Actinocatenispora thailandica</name>
    <dbReference type="NCBI Taxonomy" id="227318"/>
    <lineage>
        <taxon>Bacteria</taxon>
        <taxon>Bacillati</taxon>
        <taxon>Actinomycetota</taxon>
        <taxon>Actinomycetes</taxon>
        <taxon>Micromonosporales</taxon>
        <taxon>Micromonosporaceae</taxon>
        <taxon>Actinocatenispora</taxon>
    </lineage>
</organism>
<dbReference type="AlphaFoldDB" id="A0A7R7DQK9"/>
<dbReference type="InterPro" id="IPR023198">
    <property type="entry name" value="PGP-like_dom2"/>
</dbReference>
<dbReference type="InterPro" id="IPR006439">
    <property type="entry name" value="HAD-SF_hydro_IA"/>
</dbReference>
<reference evidence="1 2" key="1">
    <citation type="submission" date="2020-08" db="EMBL/GenBank/DDBJ databases">
        <title>Whole genome shotgun sequence of Actinocatenispora thailandica NBRC 105041.</title>
        <authorList>
            <person name="Komaki H."/>
            <person name="Tamura T."/>
        </authorList>
    </citation>
    <scope>NUCLEOTIDE SEQUENCE [LARGE SCALE GENOMIC DNA]</scope>
    <source>
        <strain evidence="1 2">NBRC 105041</strain>
    </source>
</reference>
<dbReference type="NCBIfam" id="TIGR01549">
    <property type="entry name" value="HAD-SF-IA-v1"/>
    <property type="match status" value="1"/>
</dbReference>
<dbReference type="Gene3D" id="3.40.50.1000">
    <property type="entry name" value="HAD superfamily/HAD-like"/>
    <property type="match status" value="1"/>
</dbReference>
<dbReference type="Pfam" id="PF00702">
    <property type="entry name" value="Hydrolase"/>
    <property type="match status" value="1"/>
</dbReference>
<evidence type="ECO:0000313" key="2">
    <source>
        <dbReference type="Proteomes" id="UP000611640"/>
    </source>
</evidence>
<dbReference type="PRINTS" id="PR00413">
    <property type="entry name" value="HADHALOGNASE"/>
</dbReference>
<protein>
    <submittedName>
        <fullName evidence="1">Phosphatase</fullName>
    </submittedName>
</protein>
<dbReference type="InterPro" id="IPR036412">
    <property type="entry name" value="HAD-like_sf"/>
</dbReference>
<dbReference type="Gene3D" id="1.10.150.240">
    <property type="entry name" value="Putative phosphatase, domain 2"/>
    <property type="match status" value="1"/>
</dbReference>
<dbReference type="PANTHER" id="PTHR43481:SF4">
    <property type="entry name" value="GLYCEROL-1-PHOSPHATE PHOSPHOHYDROLASE 1-RELATED"/>
    <property type="match status" value="1"/>
</dbReference>
<gene>
    <name evidence="1" type="ORF">Athai_34870</name>
</gene>
<keyword evidence="2" id="KW-1185">Reference proteome</keyword>
<dbReference type="SFLD" id="SFLDS00003">
    <property type="entry name" value="Haloacid_Dehalogenase"/>
    <property type="match status" value="1"/>
</dbReference>
<dbReference type="SUPFAM" id="SSF56784">
    <property type="entry name" value="HAD-like"/>
    <property type="match status" value="1"/>
</dbReference>
<dbReference type="SFLD" id="SFLDG01129">
    <property type="entry name" value="C1.5:_HAD__Beta-PGM__Phosphata"/>
    <property type="match status" value="1"/>
</dbReference>
<dbReference type="GO" id="GO:0050308">
    <property type="term" value="F:sugar-phosphatase activity"/>
    <property type="evidence" value="ECO:0007669"/>
    <property type="project" value="TreeGrafter"/>
</dbReference>
<dbReference type="Proteomes" id="UP000611640">
    <property type="component" value="Chromosome"/>
</dbReference>
<dbReference type="KEGG" id="atl:Athai_34870"/>
<proteinExistence type="predicted"/>
<dbReference type="SFLD" id="SFLDG01135">
    <property type="entry name" value="C1.5.6:_HAD__Beta-PGM__Phospha"/>
    <property type="match status" value="1"/>
</dbReference>
<evidence type="ECO:0000313" key="1">
    <source>
        <dbReference type="EMBL" id="BCJ35984.1"/>
    </source>
</evidence>